<dbReference type="STRING" id="505345.QV06_01825"/>
<comment type="caution">
    <text evidence="2">The sequence shown here is derived from an EMBL/GenBank/DDBJ whole genome shotgun (WGS) entry which is preliminary data.</text>
</comment>
<dbReference type="RefSeq" id="WP_065236684.1">
    <property type="nucleotide sequence ID" value="NZ_JTJR01000008.1"/>
</dbReference>
<name>A0A1A7PV27_9PAST</name>
<evidence type="ECO:0000313" key="3">
    <source>
        <dbReference type="Proteomes" id="UP000092626"/>
    </source>
</evidence>
<gene>
    <name evidence="2" type="ORF">QV06_01825</name>
</gene>
<feature type="chain" id="PRO_5008359368" description="Alpha/beta hydrolase" evidence="1">
    <location>
        <begin position="22"/>
        <end position="279"/>
    </location>
</feature>
<organism evidence="2 3">
    <name type="scientific">Gallibacterium genomosp. 3</name>
    <dbReference type="NCBI Taxonomy" id="505345"/>
    <lineage>
        <taxon>Bacteria</taxon>
        <taxon>Pseudomonadati</taxon>
        <taxon>Pseudomonadota</taxon>
        <taxon>Gammaproteobacteria</taxon>
        <taxon>Pasteurellales</taxon>
        <taxon>Pasteurellaceae</taxon>
        <taxon>Gallibacterium</taxon>
    </lineage>
</organism>
<evidence type="ECO:0008006" key="4">
    <source>
        <dbReference type="Google" id="ProtNLM"/>
    </source>
</evidence>
<dbReference type="Gene3D" id="3.40.50.1820">
    <property type="entry name" value="alpha/beta hydrolase"/>
    <property type="match status" value="1"/>
</dbReference>
<keyword evidence="1" id="KW-0732">Signal</keyword>
<dbReference type="InterPro" id="IPR029058">
    <property type="entry name" value="AB_hydrolase_fold"/>
</dbReference>
<dbReference type="PATRIC" id="fig|505345.6.peg.376"/>
<evidence type="ECO:0000313" key="2">
    <source>
        <dbReference type="EMBL" id="OBX05577.1"/>
    </source>
</evidence>
<dbReference type="SUPFAM" id="SSF53474">
    <property type="entry name" value="alpha/beta-Hydrolases"/>
    <property type="match status" value="1"/>
</dbReference>
<reference evidence="2 3" key="1">
    <citation type="submission" date="2014-11" db="EMBL/GenBank/DDBJ databases">
        <title>Pan-genome of Gallibacterium spp.</title>
        <authorList>
            <person name="Kudirkiene E."/>
            <person name="Bojesen A.M."/>
        </authorList>
    </citation>
    <scope>NUCLEOTIDE SEQUENCE [LARGE SCALE GENOMIC DNA]</scope>
    <source>
        <strain evidence="2 3">59/S3/89</strain>
    </source>
</reference>
<accession>A0A1A7PV27</accession>
<evidence type="ECO:0000256" key="1">
    <source>
        <dbReference type="SAM" id="SignalP"/>
    </source>
</evidence>
<dbReference type="EMBL" id="JTJR01000008">
    <property type="protein sequence ID" value="OBX05577.1"/>
    <property type="molecule type" value="Genomic_DNA"/>
</dbReference>
<protein>
    <recommendedName>
        <fullName evidence="4">Alpha/beta hydrolase</fullName>
    </recommendedName>
</protein>
<proteinExistence type="predicted"/>
<feature type="signal peptide" evidence="1">
    <location>
        <begin position="1"/>
        <end position="21"/>
    </location>
</feature>
<dbReference type="AlphaFoldDB" id="A0A1A7PV27"/>
<dbReference type="Proteomes" id="UP000092626">
    <property type="component" value="Unassembled WGS sequence"/>
</dbReference>
<sequence length="279" mass="30390">MKSFKFLFAIFLVGCPLFSAADQGKVTGTAFLHTQVSIDKGIENAEIALPASITNGKVFQGKLKDAPATQGKAPVVVFLHGSSGLNPKLGYDIWQKWLAENGIASFMFDSMQLENRVSYTSPIDKNIYEKIHQLRSSEIKISLDALAKQPWSDISHLFLAGTSEGAVPVARYDGDAFIGKLIYSWSCEDNYFVKSHQTSLKAVPTINIMSSKDKYFSTANSYIGNEAAIGNCSQTFAKAEKPENFQVILIPNAPHTLINLPAARSATLGFIDGVLKSAK</sequence>